<dbReference type="RefSeq" id="XP_038056562.1">
    <property type="nucleotide sequence ID" value="XM_038200634.1"/>
</dbReference>
<evidence type="ECO:0000256" key="1">
    <source>
        <dbReference type="ARBA" id="ARBA00009662"/>
    </source>
</evidence>
<dbReference type="OMA" id="HRALKMW"/>
<evidence type="ECO:0000313" key="5">
    <source>
        <dbReference type="EnsemblMetazoa" id="XP_038056562.1"/>
    </source>
</evidence>
<dbReference type="GO" id="GO:0061928">
    <property type="term" value="F:glutathione specific gamma-glutamylcyclotransferase activity"/>
    <property type="evidence" value="ECO:0007669"/>
    <property type="project" value="UniProtKB-EC"/>
</dbReference>
<dbReference type="EnsemblMetazoa" id="XM_038200634.1">
    <property type="protein sequence ID" value="XP_038056562.1"/>
    <property type="gene ID" value="LOC119728407"/>
</dbReference>
<name>A0A913ZYC2_PATMI</name>
<dbReference type="EC" id="4.3.2.7" evidence="2"/>
<proteinExistence type="inferred from homology"/>
<evidence type="ECO:0000256" key="2">
    <source>
        <dbReference type="ARBA" id="ARBA00012344"/>
    </source>
</evidence>
<keyword evidence="6" id="KW-1185">Reference proteome</keyword>
<comment type="similarity">
    <text evidence="1">Belongs to the gamma-glutamylcyclotransferase family. ChaC subfamily.</text>
</comment>
<dbReference type="InterPro" id="IPR036568">
    <property type="entry name" value="GGCT-like_sf"/>
</dbReference>
<dbReference type="OrthoDB" id="1933483at2759"/>
<dbReference type="Gene3D" id="3.10.490.10">
    <property type="entry name" value="Gamma-glutamyl cyclotransferase-like"/>
    <property type="match status" value="1"/>
</dbReference>
<dbReference type="PANTHER" id="PTHR12192:SF26">
    <property type="entry name" value="GLUTATHIONE-SPECIFIC GAMMA-GLUTAMYLCYCLOTRANSFERASE 1"/>
    <property type="match status" value="1"/>
</dbReference>
<dbReference type="InterPro" id="IPR006840">
    <property type="entry name" value="ChaC"/>
</dbReference>
<organism evidence="5 6">
    <name type="scientific">Patiria miniata</name>
    <name type="common">Bat star</name>
    <name type="synonym">Asterina miniata</name>
    <dbReference type="NCBI Taxonomy" id="46514"/>
    <lineage>
        <taxon>Eukaryota</taxon>
        <taxon>Metazoa</taxon>
        <taxon>Echinodermata</taxon>
        <taxon>Eleutherozoa</taxon>
        <taxon>Asterozoa</taxon>
        <taxon>Asteroidea</taxon>
        <taxon>Valvatacea</taxon>
        <taxon>Valvatida</taxon>
        <taxon>Asterinidae</taxon>
        <taxon>Patiria</taxon>
    </lineage>
</organism>
<evidence type="ECO:0000256" key="3">
    <source>
        <dbReference type="ARBA" id="ARBA00023239"/>
    </source>
</evidence>
<evidence type="ECO:0000256" key="4">
    <source>
        <dbReference type="ARBA" id="ARBA00048073"/>
    </source>
</evidence>
<dbReference type="SUPFAM" id="SSF110857">
    <property type="entry name" value="Gamma-glutamyl cyclotransferase-like"/>
    <property type="match status" value="1"/>
</dbReference>
<dbReference type="Pfam" id="PF04752">
    <property type="entry name" value="ChaC"/>
    <property type="match status" value="1"/>
</dbReference>
<dbReference type="Proteomes" id="UP000887568">
    <property type="component" value="Unplaced"/>
</dbReference>
<reference evidence="5" key="1">
    <citation type="submission" date="2022-11" db="UniProtKB">
        <authorList>
            <consortium name="EnsemblMetazoa"/>
        </authorList>
    </citation>
    <scope>IDENTIFICATION</scope>
</reference>
<protein>
    <recommendedName>
        <fullName evidence="2">glutathione-specific gamma-glutamylcyclotransferase</fullName>
        <ecNumber evidence="2">4.3.2.7</ecNumber>
    </recommendedName>
</protein>
<comment type="catalytic activity">
    <reaction evidence="4">
        <text>glutathione = L-cysteinylglycine + 5-oxo-L-proline</text>
        <dbReference type="Rhea" id="RHEA:47724"/>
        <dbReference type="ChEBI" id="CHEBI:57925"/>
        <dbReference type="ChEBI" id="CHEBI:58402"/>
        <dbReference type="ChEBI" id="CHEBI:61694"/>
        <dbReference type="EC" id="4.3.2.7"/>
    </reaction>
</comment>
<dbReference type="CDD" id="cd06661">
    <property type="entry name" value="GGCT_like"/>
    <property type="match status" value="1"/>
</dbReference>
<sequence>MAPNDSFLPEYCTDTTSLWVFGYGSLLWKPNFEYSTVEIGHVKGYVRRFWQGNTTHRGVPGKPGRVVTLVEQAEGVTWGMAFLLQGEAQILAALGHLNTRECRLGGYTFQNTTFYARAGSQHDVVVYTATPDCPHYMGPAPVHTIATEILSSRGMSGHNMEYLFQLAETVRRLIPEDEDNHLFELESTTRRLLHRLSSRTPSQEIFALPVKCTDEDNNNNLKAWPSSTSTLTISH</sequence>
<keyword evidence="3" id="KW-0456">Lyase</keyword>
<dbReference type="GO" id="GO:0006751">
    <property type="term" value="P:glutathione catabolic process"/>
    <property type="evidence" value="ECO:0007669"/>
    <property type="project" value="InterPro"/>
</dbReference>
<dbReference type="AlphaFoldDB" id="A0A913ZYC2"/>
<dbReference type="GeneID" id="119728407"/>
<evidence type="ECO:0000313" key="6">
    <source>
        <dbReference type="Proteomes" id="UP000887568"/>
    </source>
</evidence>
<accession>A0A913ZYC2</accession>
<dbReference type="GO" id="GO:0005737">
    <property type="term" value="C:cytoplasm"/>
    <property type="evidence" value="ECO:0007669"/>
    <property type="project" value="TreeGrafter"/>
</dbReference>
<dbReference type="PANTHER" id="PTHR12192">
    <property type="entry name" value="CATION TRANSPORT PROTEIN CHAC-RELATED"/>
    <property type="match status" value="1"/>
</dbReference>
<dbReference type="InterPro" id="IPR013024">
    <property type="entry name" value="GGCT-like"/>
</dbReference>
<dbReference type="CTD" id="79094"/>